<comment type="caution">
    <text evidence="6">The sequence shown here is derived from an EMBL/GenBank/DDBJ whole genome shotgun (WGS) entry which is preliminary data.</text>
</comment>
<dbReference type="RefSeq" id="WP_199386165.1">
    <property type="nucleotide sequence ID" value="NZ_JAEMHM010000021.1"/>
</dbReference>
<dbReference type="Pfam" id="PF02353">
    <property type="entry name" value="CMAS"/>
    <property type="match status" value="1"/>
</dbReference>
<comment type="similarity">
    <text evidence="1">Belongs to the CFA/CMAS family.</text>
</comment>
<dbReference type="GO" id="GO:0032259">
    <property type="term" value="P:methylation"/>
    <property type="evidence" value="ECO:0007669"/>
    <property type="project" value="UniProtKB-KW"/>
</dbReference>
<gene>
    <name evidence="6" type="ORF">JFN93_21300</name>
</gene>
<sequence>MESTRGYGVGPSPLFRNCTKEAGRSNQFDRFLMHALLRGLGIPNIRIILWDDSEFCLSDKATVGVRINSRMALLRLLANPLAYFGDDYSAGNLEVEGGLVPFLETVLGAMSRPGQVRRRSRSMGLICRPGRNTLTRSRNNVHHHYDLGNDFYRLWLDQEMQYTCAYFPDAALSIEQAQEAKMELVCRKLRLKKGDRVVEAGCGWGGLARYMAKCYGAKVRAFNISREQVAYARETARREGIEGVEYVEDDYRNITGTCDAFVSVGMLEHVGPGQYRQLGAVIDRTLTDRGMGLIHTIGQNVAEPMSDWIEKRIFPGSYPPTVREMMEIFEPNGLSLLDLENLRLHYAKTLQHWLARFENNSSRIARMFDESFVRAWRLYLASSIASFEVGTLQLYQAVFARSASNDVPWTRDHLRVR</sequence>
<proteinExistence type="inferred from homology"/>
<dbReference type="InterPro" id="IPR050723">
    <property type="entry name" value="CFA/CMAS"/>
</dbReference>
<dbReference type="InterPro" id="IPR003333">
    <property type="entry name" value="CMAS"/>
</dbReference>
<keyword evidence="4" id="KW-0949">S-adenosyl-L-methionine</keyword>
<protein>
    <submittedName>
        <fullName evidence="6">Class I SAM-dependent methyltransferase</fullName>
    </submittedName>
</protein>
<evidence type="ECO:0000256" key="4">
    <source>
        <dbReference type="ARBA" id="ARBA00022691"/>
    </source>
</evidence>
<organism evidence="6 7">
    <name type="scientific">Geomesophilobacter sediminis</name>
    <dbReference type="NCBI Taxonomy" id="2798584"/>
    <lineage>
        <taxon>Bacteria</taxon>
        <taxon>Pseudomonadati</taxon>
        <taxon>Thermodesulfobacteriota</taxon>
        <taxon>Desulfuromonadia</taxon>
        <taxon>Geobacterales</taxon>
        <taxon>Geobacteraceae</taxon>
        <taxon>Geomesophilobacter</taxon>
    </lineage>
</organism>
<dbReference type="SUPFAM" id="SSF53335">
    <property type="entry name" value="S-adenosyl-L-methionine-dependent methyltransferases"/>
    <property type="match status" value="1"/>
</dbReference>
<dbReference type="CDD" id="cd02440">
    <property type="entry name" value="AdoMet_MTases"/>
    <property type="match status" value="1"/>
</dbReference>
<dbReference type="Proteomes" id="UP000636888">
    <property type="component" value="Unassembled WGS sequence"/>
</dbReference>
<evidence type="ECO:0000256" key="3">
    <source>
        <dbReference type="ARBA" id="ARBA00022679"/>
    </source>
</evidence>
<evidence type="ECO:0000313" key="6">
    <source>
        <dbReference type="EMBL" id="MBJ6727256.1"/>
    </source>
</evidence>
<keyword evidence="2 6" id="KW-0489">Methyltransferase</keyword>
<keyword evidence="7" id="KW-1185">Reference proteome</keyword>
<dbReference type="GO" id="GO:0008610">
    <property type="term" value="P:lipid biosynthetic process"/>
    <property type="evidence" value="ECO:0007669"/>
    <property type="project" value="InterPro"/>
</dbReference>
<evidence type="ECO:0000256" key="2">
    <source>
        <dbReference type="ARBA" id="ARBA00022603"/>
    </source>
</evidence>
<accession>A0A8J7S7V8</accession>
<name>A0A8J7S7V8_9BACT</name>
<reference evidence="6" key="1">
    <citation type="submission" date="2020-12" db="EMBL/GenBank/DDBJ databases">
        <title>Geomonas sp. Red875, isolated from river sediment.</title>
        <authorList>
            <person name="Xu Z."/>
            <person name="Zhang Z."/>
            <person name="Masuda Y."/>
            <person name="Itoh H."/>
            <person name="Senoo K."/>
        </authorList>
    </citation>
    <scope>NUCLEOTIDE SEQUENCE</scope>
    <source>
        <strain evidence="6">Red875</strain>
    </source>
</reference>
<dbReference type="Gene3D" id="3.40.50.150">
    <property type="entry name" value="Vaccinia Virus protein VP39"/>
    <property type="match status" value="1"/>
</dbReference>
<keyword evidence="3" id="KW-0808">Transferase</keyword>
<evidence type="ECO:0000313" key="7">
    <source>
        <dbReference type="Proteomes" id="UP000636888"/>
    </source>
</evidence>
<keyword evidence="5" id="KW-0443">Lipid metabolism</keyword>
<dbReference type="PANTHER" id="PTHR43667:SF1">
    <property type="entry name" value="CYCLOPROPANE-FATTY-ACYL-PHOSPHOLIPID SYNTHASE"/>
    <property type="match status" value="1"/>
</dbReference>
<dbReference type="AlphaFoldDB" id="A0A8J7S7V8"/>
<dbReference type="GO" id="GO:0008168">
    <property type="term" value="F:methyltransferase activity"/>
    <property type="evidence" value="ECO:0007669"/>
    <property type="project" value="UniProtKB-KW"/>
</dbReference>
<evidence type="ECO:0000256" key="5">
    <source>
        <dbReference type="ARBA" id="ARBA00023098"/>
    </source>
</evidence>
<dbReference type="InterPro" id="IPR029063">
    <property type="entry name" value="SAM-dependent_MTases_sf"/>
</dbReference>
<dbReference type="PIRSF" id="PIRSF003085">
    <property type="entry name" value="CMAS"/>
    <property type="match status" value="1"/>
</dbReference>
<dbReference type="EMBL" id="JAEMHM010000021">
    <property type="protein sequence ID" value="MBJ6727256.1"/>
    <property type="molecule type" value="Genomic_DNA"/>
</dbReference>
<dbReference type="PANTHER" id="PTHR43667">
    <property type="entry name" value="CYCLOPROPANE-FATTY-ACYL-PHOSPHOLIPID SYNTHASE"/>
    <property type="match status" value="1"/>
</dbReference>
<evidence type="ECO:0000256" key="1">
    <source>
        <dbReference type="ARBA" id="ARBA00010815"/>
    </source>
</evidence>